<accession>A0A814DSB1</accession>
<gene>
    <name evidence="3" type="ORF">OXX778_LOCUS14276</name>
</gene>
<dbReference type="Gene3D" id="2.10.60.10">
    <property type="entry name" value="CD59"/>
    <property type="match status" value="1"/>
</dbReference>
<dbReference type="EMBL" id="CAJNOC010002910">
    <property type="protein sequence ID" value="CAF0957596.1"/>
    <property type="molecule type" value="Genomic_DNA"/>
</dbReference>
<name>A0A814DSB1_9BILA</name>
<dbReference type="AlphaFoldDB" id="A0A814DSB1"/>
<reference evidence="3" key="1">
    <citation type="submission" date="2021-02" db="EMBL/GenBank/DDBJ databases">
        <authorList>
            <person name="Nowell W R."/>
        </authorList>
    </citation>
    <scope>NUCLEOTIDE SEQUENCE</scope>
    <source>
        <strain evidence="3">Ploen Becks lab</strain>
    </source>
</reference>
<evidence type="ECO:0000259" key="2">
    <source>
        <dbReference type="Pfam" id="PF00087"/>
    </source>
</evidence>
<organism evidence="3 4">
    <name type="scientific">Brachionus calyciflorus</name>
    <dbReference type="NCBI Taxonomy" id="104777"/>
    <lineage>
        <taxon>Eukaryota</taxon>
        <taxon>Metazoa</taxon>
        <taxon>Spiralia</taxon>
        <taxon>Gnathifera</taxon>
        <taxon>Rotifera</taxon>
        <taxon>Eurotatoria</taxon>
        <taxon>Monogononta</taxon>
        <taxon>Pseudotrocha</taxon>
        <taxon>Ploima</taxon>
        <taxon>Brachionidae</taxon>
        <taxon>Brachionus</taxon>
    </lineage>
</organism>
<feature type="domain" description="Snake toxin/toxin-like" evidence="2">
    <location>
        <begin position="28"/>
        <end position="108"/>
    </location>
</feature>
<dbReference type="SUPFAM" id="SSF57302">
    <property type="entry name" value="Snake toxin-like"/>
    <property type="match status" value="1"/>
</dbReference>
<dbReference type="Proteomes" id="UP000663879">
    <property type="component" value="Unassembled WGS sequence"/>
</dbReference>
<evidence type="ECO:0000256" key="1">
    <source>
        <dbReference type="SAM" id="SignalP"/>
    </source>
</evidence>
<dbReference type="Pfam" id="PF00087">
    <property type="entry name" value="Toxin_TOLIP"/>
    <property type="match status" value="1"/>
</dbReference>
<comment type="caution">
    <text evidence="3">The sequence shown here is derived from an EMBL/GenBank/DDBJ whole genome shotgun (WGS) entry which is preliminary data.</text>
</comment>
<feature type="chain" id="PRO_5032564756" description="Snake toxin/toxin-like domain-containing protein" evidence="1">
    <location>
        <begin position="22"/>
        <end position="111"/>
    </location>
</feature>
<keyword evidence="1" id="KW-0732">Signal</keyword>
<sequence length="111" mass="13125">MLKEIFWIFLYFSFIIQSSFTAFLRSNLNCYKCENCYGSSEWNGQKPLLVPCQSYEHFCVKFTSETRLDSNNYKFIRLGGCVSSCHDLTSYQYGQKFQFKCCQTNECNIFL</sequence>
<dbReference type="InterPro" id="IPR035076">
    <property type="entry name" value="Toxin/TOLIP"/>
</dbReference>
<evidence type="ECO:0000313" key="3">
    <source>
        <dbReference type="EMBL" id="CAF0957596.1"/>
    </source>
</evidence>
<evidence type="ECO:0000313" key="4">
    <source>
        <dbReference type="Proteomes" id="UP000663879"/>
    </source>
</evidence>
<keyword evidence="4" id="KW-1185">Reference proteome</keyword>
<feature type="signal peptide" evidence="1">
    <location>
        <begin position="1"/>
        <end position="21"/>
    </location>
</feature>
<proteinExistence type="predicted"/>
<protein>
    <recommendedName>
        <fullName evidence="2">Snake toxin/toxin-like domain-containing protein</fullName>
    </recommendedName>
</protein>
<dbReference type="InterPro" id="IPR045860">
    <property type="entry name" value="Snake_toxin-like_sf"/>
</dbReference>